<sequence length="548" mass="60196">MDSLFSFPLLSRRTLLEAAALAPFGTMLPGVLHAAPARGFTHSVASGDPLQDSVTLWTRFVPASGAAVSLQVEIASDMAFRRIAARSTAQAGPETDFCTKVRSEGLEPGQWYYYRFTAPDGQVSDTGRTRTLPSGPLGQFRIGVFSCANATSGWFNAYGHAAARNDLDLVVHLGDYIYESKLTRSDALKELAVSRGIQPQHETVSLLDYRLRYASYRRDADLQALHRAYPMIAMCDDHETVNNSWQHGAENHGTDEGPWEARMGAAMQAWHEWMPMRPEPYTRYELGDLASLFRLETRILARSKQLDLAAWLKDKPDLAAAAIAFRDGPLADPHRTMMGPEQEKWLADGLAGSVATGTKWQILAQQVIMGTTIMPRGYMAWFPSDAPPSETKRAELERAVQLGALGIPTSMDRWDGYPAARGRVLAAAQSAGADLVVLSGDSHNGWAYDLDHAGKPAGVEFAGHSVSSLGMDKRYSGDPSAITRSYLDSNPALKWCDTSQRGYMVVDVRPEAVTNEWLFLPSRHRRSLEVLGSHRMQVLPGTNRLSGA</sequence>
<dbReference type="Pfam" id="PF09423">
    <property type="entry name" value="PhoD"/>
    <property type="match status" value="1"/>
</dbReference>
<dbReference type="Proteomes" id="UP001202281">
    <property type="component" value="Unassembled WGS sequence"/>
</dbReference>
<protein>
    <submittedName>
        <fullName evidence="3">Alkaline phosphatase D family protein</fullName>
    </submittedName>
</protein>
<dbReference type="InterPro" id="IPR052900">
    <property type="entry name" value="Phospholipid_Metab_Enz"/>
</dbReference>
<dbReference type="InterPro" id="IPR006311">
    <property type="entry name" value="TAT_signal"/>
</dbReference>
<gene>
    <name evidence="3" type="ORF">MTR66_11140</name>
</gene>
<dbReference type="Gene3D" id="3.60.21.70">
    <property type="entry name" value="PhoD-like phosphatase"/>
    <property type="match status" value="1"/>
</dbReference>
<comment type="caution">
    <text evidence="3">The sequence shown here is derived from an EMBL/GenBank/DDBJ whole genome shotgun (WGS) entry which is preliminary data.</text>
</comment>
<dbReference type="RefSeq" id="WP_243920942.1">
    <property type="nucleotide sequence ID" value="NZ_JALHLG010000013.1"/>
</dbReference>
<reference evidence="3 4" key="1">
    <citation type="submission" date="2022-04" db="EMBL/GenBank/DDBJ databases">
        <title>Identification of a novel bacterium isolated from mangrove sediments.</title>
        <authorList>
            <person name="Pan X."/>
        </authorList>
    </citation>
    <scope>NUCLEOTIDE SEQUENCE [LARGE SCALE GENOMIC DNA]</scope>
    <source>
        <strain evidence="3 4">B2638</strain>
    </source>
</reference>
<evidence type="ECO:0000259" key="1">
    <source>
        <dbReference type="Pfam" id="PF09423"/>
    </source>
</evidence>
<dbReference type="InterPro" id="IPR018946">
    <property type="entry name" value="PhoD-like_MPP"/>
</dbReference>
<dbReference type="PROSITE" id="PS51318">
    <property type="entry name" value="TAT"/>
    <property type="match status" value="1"/>
</dbReference>
<proteinExistence type="predicted"/>
<evidence type="ECO:0000313" key="3">
    <source>
        <dbReference type="EMBL" id="MCJ2187364.1"/>
    </source>
</evidence>
<dbReference type="Gene3D" id="2.60.40.380">
    <property type="entry name" value="Purple acid phosphatase-like, N-terminal"/>
    <property type="match status" value="1"/>
</dbReference>
<feature type="domain" description="PhoD-like phosphatase metallophosphatase" evidence="1">
    <location>
        <begin position="143"/>
        <end position="517"/>
    </location>
</feature>
<dbReference type="Pfam" id="PF16655">
    <property type="entry name" value="PhoD_N"/>
    <property type="match status" value="1"/>
</dbReference>
<dbReference type="PANTHER" id="PTHR43606">
    <property type="entry name" value="PHOSPHATASE, PUTATIVE (AFU_ORTHOLOGUE AFUA_6G08710)-RELATED"/>
    <property type="match status" value="1"/>
</dbReference>
<dbReference type="InterPro" id="IPR029052">
    <property type="entry name" value="Metallo-depent_PP-like"/>
</dbReference>
<dbReference type="InterPro" id="IPR038607">
    <property type="entry name" value="PhoD-like_sf"/>
</dbReference>
<dbReference type="SUPFAM" id="SSF56300">
    <property type="entry name" value="Metallo-dependent phosphatases"/>
    <property type="match status" value="1"/>
</dbReference>
<feature type="domain" description="Phospholipase D N-terminal" evidence="2">
    <location>
        <begin position="42"/>
        <end position="131"/>
    </location>
</feature>
<dbReference type="PANTHER" id="PTHR43606:SF2">
    <property type="entry name" value="ALKALINE PHOSPHATASE FAMILY PROTEIN (AFU_ORTHOLOGUE AFUA_5G03860)"/>
    <property type="match status" value="1"/>
</dbReference>
<evidence type="ECO:0000259" key="2">
    <source>
        <dbReference type="Pfam" id="PF16655"/>
    </source>
</evidence>
<keyword evidence="4" id="KW-1185">Reference proteome</keyword>
<name>A0ABT0BRT8_9SPHN</name>
<organism evidence="3 4">
    <name type="scientific">Novosphingobium beihaiensis</name>
    <dbReference type="NCBI Taxonomy" id="2930389"/>
    <lineage>
        <taxon>Bacteria</taxon>
        <taxon>Pseudomonadati</taxon>
        <taxon>Pseudomonadota</taxon>
        <taxon>Alphaproteobacteria</taxon>
        <taxon>Sphingomonadales</taxon>
        <taxon>Sphingomonadaceae</taxon>
        <taxon>Novosphingobium</taxon>
    </lineage>
</organism>
<evidence type="ECO:0000313" key="4">
    <source>
        <dbReference type="Proteomes" id="UP001202281"/>
    </source>
</evidence>
<accession>A0ABT0BRT8</accession>
<dbReference type="InterPro" id="IPR032093">
    <property type="entry name" value="PhoD_N"/>
</dbReference>
<dbReference type="CDD" id="cd07389">
    <property type="entry name" value="MPP_PhoD"/>
    <property type="match status" value="1"/>
</dbReference>
<dbReference type="EMBL" id="JALHLG010000013">
    <property type="protein sequence ID" value="MCJ2187364.1"/>
    <property type="molecule type" value="Genomic_DNA"/>
</dbReference>